<feature type="region of interest" description="Disordered" evidence="1">
    <location>
        <begin position="1"/>
        <end position="21"/>
    </location>
</feature>
<comment type="caution">
    <text evidence="2">The sequence shown here is derived from an EMBL/GenBank/DDBJ whole genome shotgun (WGS) entry which is preliminary data.</text>
</comment>
<dbReference type="EMBL" id="MRZV01000477">
    <property type="protein sequence ID" value="PIK49162.1"/>
    <property type="molecule type" value="Genomic_DNA"/>
</dbReference>
<evidence type="ECO:0000256" key="1">
    <source>
        <dbReference type="SAM" id="MobiDB-lite"/>
    </source>
</evidence>
<reference evidence="2 3" key="1">
    <citation type="journal article" date="2017" name="PLoS Biol.">
        <title>The sea cucumber genome provides insights into morphological evolution and visceral regeneration.</title>
        <authorList>
            <person name="Zhang X."/>
            <person name="Sun L."/>
            <person name="Yuan J."/>
            <person name="Sun Y."/>
            <person name="Gao Y."/>
            <person name="Zhang L."/>
            <person name="Li S."/>
            <person name="Dai H."/>
            <person name="Hamel J.F."/>
            <person name="Liu C."/>
            <person name="Yu Y."/>
            <person name="Liu S."/>
            <person name="Lin W."/>
            <person name="Guo K."/>
            <person name="Jin S."/>
            <person name="Xu P."/>
            <person name="Storey K.B."/>
            <person name="Huan P."/>
            <person name="Zhang T."/>
            <person name="Zhou Y."/>
            <person name="Zhang J."/>
            <person name="Lin C."/>
            <person name="Li X."/>
            <person name="Xing L."/>
            <person name="Huo D."/>
            <person name="Sun M."/>
            <person name="Wang L."/>
            <person name="Mercier A."/>
            <person name="Li F."/>
            <person name="Yang H."/>
            <person name="Xiang J."/>
        </authorList>
    </citation>
    <scope>NUCLEOTIDE SEQUENCE [LARGE SCALE GENOMIC DNA]</scope>
    <source>
        <strain evidence="2">Shaxun</strain>
        <tissue evidence="2">Muscle</tissue>
    </source>
</reference>
<proteinExistence type="predicted"/>
<evidence type="ECO:0000313" key="3">
    <source>
        <dbReference type="Proteomes" id="UP000230750"/>
    </source>
</evidence>
<dbReference type="Proteomes" id="UP000230750">
    <property type="component" value="Unassembled WGS sequence"/>
</dbReference>
<dbReference type="AlphaFoldDB" id="A0A2G8KMC1"/>
<organism evidence="2 3">
    <name type="scientific">Stichopus japonicus</name>
    <name type="common">Sea cucumber</name>
    <dbReference type="NCBI Taxonomy" id="307972"/>
    <lineage>
        <taxon>Eukaryota</taxon>
        <taxon>Metazoa</taxon>
        <taxon>Echinodermata</taxon>
        <taxon>Eleutherozoa</taxon>
        <taxon>Echinozoa</taxon>
        <taxon>Holothuroidea</taxon>
        <taxon>Aspidochirotacea</taxon>
        <taxon>Aspidochirotida</taxon>
        <taxon>Stichopodidae</taxon>
        <taxon>Apostichopus</taxon>
    </lineage>
</organism>
<keyword evidence="3" id="KW-1185">Reference proteome</keyword>
<accession>A0A2G8KMC1</accession>
<feature type="region of interest" description="Disordered" evidence="1">
    <location>
        <begin position="62"/>
        <end position="93"/>
    </location>
</feature>
<gene>
    <name evidence="2" type="ORF">BSL78_13943</name>
</gene>
<protein>
    <submittedName>
        <fullName evidence="2">Uncharacterized protein</fullName>
    </submittedName>
</protein>
<feature type="compositionally biased region" description="Low complexity" evidence="1">
    <location>
        <begin position="65"/>
        <end position="74"/>
    </location>
</feature>
<sequence length="120" mass="13584">MAGNPPPYTPLKEDYQSPPQGYHLDTVLHTIKGTLLHLHHKGIHHRNSRLPASTMIVVNNQLHWPQQTTQSSSQPQPPDRLYAKPTKPHKKKPNIAVNGAIKTENTFTWPLGTETFVSHY</sequence>
<evidence type="ECO:0000313" key="2">
    <source>
        <dbReference type="EMBL" id="PIK49162.1"/>
    </source>
</evidence>
<name>A0A2G8KMC1_STIJA</name>